<feature type="compositionally biased region" description="Basic and acidic residues" evidence="2">
    <location>
        <begin position="312"/>
        <end position="323"/>
    </location>
</feature>
<dbReference type="InterPro" id="IPR013083">
    <property type="entry name" value="Znf_RING/FYVE/PHD"/>
</dbReference>
<dbReference type="Pfam" id="PF04641">
    <property type="entry name" value="Rtf2"/>
    <property type="match status" value="1"/>
</dbReference>
<name>A0A7S0RM64_9CHLO</name>
<dbReference type="SUPFAM" id="SSF57850">
    <property type="entry name" value="RING/U-box"/>
    <property type="match status" value="1"/>
</dbReference>
<gene>
    <name evidence="3" type="ORF">POBO1169_LOCUS15583</name>
</gene>
<evidence type="ECO:0000256" key="2">
    <source>
        <dbReference type="SAM" id="MobiDB-lite"/>
    </source>
</evidence>
<dbReference type="PANTHER" id="PTHR12775">
    <property type="entry name" value="PROTEIN C20ORF43 HOMOLOG"/>
    <property type="match status" value="1"/>
</dbReference>
<proteinExistence type="inferred from homology"/>
<organism evidence="3">
    <name type="scientific">Pyramimonas obovata</name>
    <dbReference type="NCBI Taxonomy" id="1411642"/>
    <lineage>
        <taxon>Eukaryota</taxon>
        <taxon>Viridiplantae</taxon>
        <taxon>Chlorophyta</taxon>
        <taxon>Pyramimonadophyceae</taxon>
        <taxon>Pyramimonadales</taxon>
        <taxon>Pyramimonadaceae</taxon>
        <taxon>Pyramimonas</taxon>
        <taxon>Pyramimonas incertae sedis</taxon>
    </lineage>
</organism>
<dbReference type="PANTHER" id="PTHR12775:SF0">
    <property type="entry name" value="REPLICATION TERMINATION FACTOR 2"/>
    <property type="match status" value="1"/>
</dbReference>
<dbReference type="CDD" id="cd16653">
    <property type="entry name" value="RING-like_Rtf2"/>
    <property type="match status" value="1"/>
</dbReference>
<evidence type="ECO:0008006" key="4">
    <source>
        <dbReference type="Google" id="ProtNLM"/>
    </source>
</evidence>
<protein>
    <recommendedName>
        <fullName evidence="4">Replication termination factor 2</fullName>
    </recommendedName>
</protein>
<dbReference type="InterPro" id="IPR027799">
    <property type="entry name" value="Rtf2_RING-finger"/>
</dbReference>
<evidence type="ECO:0000313" key="3">
    <source>
        <dbReference type="EMBL" id="CAD8681700.1"/>
    </source>
</evidence>
<feature type="region of interest" description="Disordered" evidence="2">
    <location>
        <begin position="213"/>
        <end position="242"/>
    </location>
</feature>
<evidence type="ECO:0000256" key="1">
    <source>
        <dbReference type="ARBA" id="ARBA00009885"/>
    </source>
</evidence>
<dbReference type="Gene3D" id="3.30.40.10">
    <property type="entry name" value="Zinc/RING finger domain, C3HC4 (zinc finger)"/>
    <property type="match status" value="1"/>
</dbReference>
<dbReference type="GO" id="GO:0005634">
    <property type="term" value="C:nucleus"/>
    <property type="evidence" value="ECO:0007669"/>
    <property type="project" value="TreeGrafter"/>
</dbReference>
<comment type="similarity">
    <text evidence="1">Belongs to the rtf2 family.</text>
</comment>
<feature type="region of interest" description="Disordered" evidence="2">
    <location>
        <begin position="271"/>
        <end position="342"/>
    </location>
</feature>
<feature type="compositionally biased region" description="Polar residues" evidence="2">
    <location>
        <begin position="272"/>
        <end position="282"/>
    </location>
</feature>
<dbReference type="AlphaFoldDB" id="A0A7S0RM64"/>
<dbReference type="GO" id="GO:0006274">
    <property type="term" value="P:DNA replication termination"/>
    <property type="evidence" value="ECO:0007669"/>
    <property type="project" value="TreeGrafter"/>
</dbReference>
<feature type="compositionally biased region" description="Polar residues" evidence="2">
    <location>
        <begin position="21"/>
        <end position="34"/>
    </location>
</feature>
<reference evidence="3" key="1">
    <citation type="submission" date="2021-01" db="EMBL/GenBank/DDBJ databases">
        <authorList>
            <person name="Corre E."/>
            <person name="Pelletier E."/>
            <person name="Niang G."/>
            <person name="Scheremetjew M."/>
            <person name="Finn R."/>
            <person name="Kale V."/>
            <person name="Holt S."/>
            <person name="Cochrane G."/>
            <person name="Meng A."/>
            <person name="Brown T."/>
            <person name="Cohen L."/>
        </authorList>
    </citation>
    <scope>NUCLEOTIDE SEQUENCE</scope>
    <source>
        <strain evidence="3">CCMP722</strain>
    </source>
</reference>
<feature type="compositionally biased region" description="Basic and acidic residues" evidence="2">
    <location>
        <begin position="332"/>
        <end position="342"/>
    </location>
</feature>
<accession>A0A7S0RM64</accession>
<dbReference type="EMBL" id="HBFA01030999">
    <property type="protein sequence ID" value="CAD8681700.1"/>
    <property type="molecule type" value="Transcribed_RNA"/>
</dbReference>
<sequence>MGLDGGTVISRSDVLRGQSWDVANSDSSRSTRGGQVQAGYTHRREQVTRKVKEQVQWSTCALTGDTLREPIVACELGFLYNKESALEHMLASSGVFVSESATYAFANKEQYAEEFCHLKSSKNLQNLKLTRVQTEDGKIGEGFECPLTHLVCGTMGVGFSALRPCGHVLSDRCLEQIKGDSQCPICSTPFKKDKVIPLNGTAEQVARLREGLRARRAASSSGRKSKKSSTNQTKRLASSDDSRILLIDERTAGTVGGGSDSTAQDASLLHAAQQTATPTSGQHAAGRINRRAGEGGGEDSGGTALSSGQKRTGGDDSPTDRALRQPPPLHRQVTEANKKQRK</sequence>
<feature type="region of interest" description="Disordered" evidence="2">
    <location>
        <begin position="21"/>
        <end position="45"/>
    </location>
</feature>
<dbReference type="InterPro" id="IPR006735">
    <property type="entry name" value="Rtf2"/>
</dbReference>